<sequence length="143" mass="15303">MSRVTVASKLGEHAELVEKFVQEVRSSTQEDWQRYLARLDEGVPGRRKVFSTLEPGLGAAVESAVDKAANDAYLSLGLSSELFPDHWARFISLQTDVIAAALVIAAGDRVPPESRRVVLGPFADVGFTAPALALSGAAANEPR</sequence>
<evidence type="ECO:0000313" key="2">
    <source>
        <dbReference type="Proteomes" id="UP000632740"/>
    </source>
</evidence>
<accession>A0A919P1M7</accession>
<reference evidence="1" key="1">
    <citation type="submission" date="2021-01" db="EMBL/GenBank/DDBJ databases">
        <title>Whole genome shotgun sequence of Cellulomonas chitinilytica NBRC 110799.</title>
        <authorList>
            <person name="Komaki H."/>
            <person name="Tamura T."/>
        </authorList>
    </citation>
    <scope>NUCLEOTIDE SEQUENCE</scope>
    <source>
        <strain evidence="1">NBRC 110799</strain>
    </source>
</reference>
<proteinExistence type="predicted"/>
<evidence type="ECO:0000313" key="1">
    <source>
        <dbReference type="EMBL" id="GIG21627.1"/>
    </source>
</evidence>
<dbReference type="Proteomes" id="UP000632740">
    <property type="component" value="Unassembled WGS sequence"/>
</dbReference>
<name>A0A919P1M7_9CELL</name>
<protein>
    <submittedName>
        <fullName evidence="1">Uncharacterized protein</fullName>
    </submittedName>
</protein>
<organism evidence="1 2">
    <name type="scientific">Cellulomonas chitinilytica</name>
    <dbReference type="NCBI Taxonomy" id="398759"/>
    <lineage>
        <taxon>Bacteria</taxon>
        <taxon>Bacillati</taxon>
        <taxon>Actinomycetota</taxon>
        <taxon>Actinomycetes</taxon>
        <taxon>Micrococcales</taxon>
        <taxon>Cellulomonadaceae</taxon>
        <taxon>Cellulomonas</taxon>
    </lineage>
</organism>
<dbReference type="EMBL" id="BONK01000007">
    <property type="protein sequence ID" value="GIG21627.1"/>
    <property type="molecule type" value="Genomic_DNA"/>
</dbReference>
<dbReference type="RefSeq" id="WP_203754025.1">
    <property type="nucleotide sequence ID" value="NZ_BONK01000007.1"/>
</dbReference>
<gene>
    <name evidence="1" type="ORF">Cch01nite_23510</name>
</gene>
<dbReference type="AlphaFoldDB" id="A0A919P1M7"/>
<keyword evidence="2" id="KW-1185">Reference proteome</keyword>
<comment type="caution">
    <text evidence="1">The sequence shown here is derived from an EMBL/GenBank/DDBJ whole genome shotgun (WGS) entry which is preliminary data.</text>
</comment>